<dbReference type="InterPro" id="IPR050230">
    <property type="entry name" value="CALM/Myosin/TropC-like"/>
</dbReference>
<dbReference type="GO" id="GO:0016460">
    <property type="term" value="C:myosin II complex"/>
    <property type="evidence" value="ECO:0007669"/>
    <property type="project" value="TreeGrafter"/>
</dbReference>
<dbReference type="InterPro" id="IPR018247">
    <property type="entry name" value="EF_Hand_1_Ca_BS"/>
</dbReference>
<feature type="domain" description="EF-hand" evidence="6">
    <location>
        <begin position="89"/>
        <end position="124"/>
    </location>
</feature>
<dbReference type="InterPro" id="IPR002048">
    <property type="entry name" value="EF_hand_dom"/>
</dbReference>
<feature type="non-terminal residue" evidence="7">
    <location>
        <position position="1"/>
    </location>
</feature>
<proteinExistence type="inferred from homology"/>
<comment type="caution">
    <text evidence="7">The sequence shown here is derived from an EMBL/GenBank/DDBJ whole genome shotgun (WGS) entry which is preliminary data.</text>
</comment>
<keyword evidence="5" id="KW-0106">Calcium</keyword>
<dbReference type="FunFam" id="1.10.238.10:FF:000100">
    <property type="entry name" value="Calmodulin 1"/>
    <property type="match status" value="1"/>
</dbReference>
<reference evidence="7 8" key="1">
    <citation type="journal article" date="2014" name="Agronomy (Basel)">
        <title>A Draft Genome Sequence for Ensete ventricosum, the Drought-Tolerant Tree Against Hunger.</title>
        <authorList>
            <person name="Harrison J."/>
            <person name="Moore K.A."/>
            <person name="Paszkiewicz K."/>
            <person name="Jones T."/>
            <person name="Grant M."/>
            <person name="Ambacheew D."/>
            <person name="Muzemil S."/>
            <person name="Studholme D.J."/>
        </authorList>
    </citation>
    <scope>NUCLEOTIDE SEQUENCE [LARGE SCALE GENOMIC DNA]</scope>
</reference>
<dbReference type="InterPro" id="IPR011992">
    <property type="entry name" value="EF-hand-dom_pair"/>
</dbReference>
<evidence type="ECO:0000259" key="6">
    <source>
        <dbReference type="PROSITE" id="PS50222"/>
    </source>
</evidence>
<evidence type="ECO:0000256" key="3">
    <source>
        <dbReference type="ARBA" id="ARBA00022723"/>
    </source>
</evidence>
<evidence type="ECO:0000313" key="7">
    <source>
        <dbReference type="EMBL" id="RRT33103.1"/>
    </source>
</evidence>
<evidence type="ECO:0000313" key="8">
    <source>
        <dbReference type="Proteomes" id="UP000287651"/>
    </source>
</evidence>
<dbReference type="GO" id="GO:0005509">
    <property type="term" value="F:calcium ion binding"/>
    <property type="evidence" value="ECO:0007669"/>
    <property type="project" value="InterPro"/>
</dbReference>
<protein>
    <recommendedName>
        <fullName evidence="6">EF-hand domain-containing protein</fullName>
    </recommendedName>
</protein>
<dbReference type="AlphaFoldDB" id="A0A426X0W0"/>
<organism evidence="7 8">
    <name type="scientific">Ensete ventricosum</name>
    <name type="common">Abyssinian banana</name>
    <name type="synonym">Musa ensete</name>
    <dbReference type="NCBI Taxonomy" id="4639"/>
    <lineage>
        <taxon>Eukaryota</taxon>
        <taxon>Viridiplantae</taxon>
        <taxon>Streptophyta</taxon>
        <taxon>Embryophyta</taxon>
        <taxon>Tracheophyta</taxon>
        <taxon>Spermatophyta</taxon>
        <taxon>Magnoliopsida</taxon>
        <taxon>Liliopsida</taxon>
        <taxon>Zingiberales</taxon>
        <taxon>Musaceae</taxon>
        <taxon>Ensete</taxon>
    </lineage>
</organism>
<evidence type="ECO:0000256" key="2">
    <source>
        <dbReference type="ARBA" id="ARBA00022481"/>
    </source>
</evidence>
<evidence type="ECO:0000256" key="5">
    <source>
        <dbReference type="ARBA" id="ARBA00022837"/>
    </source>
</evidence>
<dbReference type="SMART" id="SM00054">
    <property type="entry name" value="EFh"/>
    <property type="match status" value="1"/>
</dbReference>
<keyword evidence="3" id="KW-0479">Metal-binding</keyword>
<dbReference type="CDD" id="cd00051">
    <property type="entry name" value="EFh"/>
    <property type="match status" value="1"/>
</dbReference>
<dbReference type="EMBL" id="AMZH03029890">
    <property type="protein sequence ID" value="RRT33103.1"/>
    <property type="molecule type" value="Genomic_DNA"/>
</dbReference>
<dbReference type="PROSITE" id="PS50222">
    <property type="entry name" value="EF_HAND_2"/>
    <property type="match status" value="1"/>
</dbReference>
<keyword evidence="4" id="KW-0677">Repeat</keyword>
<dbReference type="Proteomes" id="UP000287651">
    <property type="component" value="Unassembled WGS sequence"/>
</dbReference>
<dbReference type="Pfam" id="PF13833">
    <property type="entry name" value="EF-hand_8"/>
    <property type="match status" value="1"/>
</dbReference>
<dbReference type="Gene3D" id="1.10.238.10">
    <property type="entry name" value="EF-hand"/>
    <property type="match status" value="1"/>
</dbReference>
<dbReference type="PANTHER" id="PTHR23048:SF53">
    <property type="entry name" value="CALMODULIN"/>
    <property type="match status" value="1"/>
</dbReference>
<evidence type="ECO:0000256" key="4">
    <source>
        <dbReference type="ARBA" id="ARBA00022737"/>
    </source>
</evidence>
<comment type="similarity">
    <text evidence="1">Belongs to the calmodulin family.</text>
</comment>
<dbReference type="PROSITE" id="PS00018">
    <property type="entry name" value="EF_HAND_1"/>
    <property type="match status" value="1"/>
</dbReference>
<dbReference type="PANTHER" id="PTHR23048">
    <property type="entry name" value="MYOSIN LIGHT CHAIN 1, 3"/>
    <property type="match status" value="1"/>
</dbReference>
<keyword evidence="2" id="KW-0488">Methylation</keyword>
<evidence type="ECO:0000256" key="1">
    <source>
        <dbReference type="ARBA" id="ARBA00009763"/>
    </source>
</evidence>
<sequence>LFLHLHHTLEHPPCFLSAVGFWGSRFSWIFACQLIRYLSSRKPSASLTKMEMVPSLFFYRPFHFSPCNMIGCITLEELATVIGSLGQYPTEQELKDMIREVDINGNGTIEFAEFLNLMARKMKVPTEASKMMTLLIRIQ</sequence>
<gene>
    <name evidence="7" type="ORF">B296_00057477</name>
</gene>
<dbReference type="SUPFAM" id="SSF47473">
    <property type="entry name" value="EF-hand"/>
    <property type="match status" value="1"/>
</dbReference>
<accession>A0A426X0W0</accession>
<name>A0A426X0W0_ENSVE</name>